<evidence type="ECO:0000313" key="1">
    <source>
        <dbReference type="EMBL" id="CAB4128058.1"/>
    </source>
</evidence>
<organism evidence="1">
    <name type="scientific">uncultured Caudovirales phage</name>
    <dbReference type="NCBI Taxonomy" id="2100421"/>
    <lineage>
        <taxon>Viruses</taxon>
        <taxon>Duplodnaviria</taxon>
        <taxon>Heunggongvirae</taxon>
        <taxon>Uroviricota</taxon>
        <taxon>Caudoviricetes</taxon>
        <taxon>Peduoviridae</taxon>
        <taxon>Maltschvirus</taxon>
        <taxon>Maltschvirus maltsch</taxon>
    </lineage>
</organism>
<proteinExistence type="predicted"/>
<sequence>MAGIKITDLPAAASALLTDVYPVDQLPGPVTYKESNAQLFSLFQSNGSALTETNDTNVTLTLAGSASTALLNPASITAGWTGTLSPTRGGTGVNNGSNTLTLGGNLTTTGAFTSNFNITGTTNVTFPTSGTLATTSSSVITIDADSGSATPSAGVITISGGSTGLTTSGSGSTVNLGGTLKLTNGGTNASLTASNGGIFYSTASAGAILSGTSTATQMLQSGASTTPAWSTSTWPATTTINQLLYSSSANTVAGLATATTAVLTTSSSVPTWASQLSMALGGTNANLTASNGGIFYSTASAGAILAGTSTAGQLLTSGASTTPVWTTSTYPATNAANTLLYASSANTMAALATANSSVLVTSSGGAPSLSTTLPSGISATNMNLTTPTLGVATATSINFGGTSLANYLEGTWTPIDASGASLTFTSVTANYTRIGRMVIASCSLTYPSTVNGTNALIGGLPLAANASAGSQGGNVVYTTVATLTHCLSQAGSTTFSLNTAAGGNVTNTGMSLSVNYFQIIYFV</sequence>
<accession>A0A6J5KZY0</accession>
<name>A0A6J5KZY0_9CAUD</name>
<dbReference type="EMBL" id="LR796229">
    <property type="protein sequence ID" value="CAB4128058.1"/>
    <property type="molecule type" value="Genomic_DNA"/>
</dbReference>
<protein>
    <submittedName>
        <fullName evidence="1">Uncharacterized protein</fullName>
    </submittedName>
</protein>
<reference evidence="1" key="1">
    <citation type="submission" date="2020-04" db="EMBL/GenBank/DDBJ databases">
        <authorList>
            <person name="Chiriac C."/>
            <person name="Salcher M."/>
            <person name="Ghai R."/>
            <person name="Kavagutti S V."/>
        </authorList>
    </citation>
    <scope>NUCLEOTIDE SEQUENCE</scope>
</reference>
<gene>
    <name evidence="1" type="ORF">UFOVP100_6</name>
</gene>